<evidence type="ECO:0000256" key="1">
    <source>
        <dbReference type="ARBA" id="ARBA00023172"/>
    </source>
</evidence>
<dbReference type="GO" id="GO:0006310">
    <property type="term" value="P:DNA recombination"/>
    <property type="evidence" value="ECO:0007669"/>
    <property type="project" value="UniProtKB-KW"/>
</dbReference>
<dbReference type="Proteomes" id="UP000321234">
    <property type="component" value="Unassembled WGS sequence"/>
</dbReference>
<accession>A0A5C8ZD66</accession>
<comment type="caution">
    <text evidence="3">The sequence shown here is derived from an EMBL/GenBank/DDBJ whole genome shotgun (WGS) entry which is preliminary data.</text>
</comment>
<feature type="domain" description="Tyr recombinase" evidence="2">
    <location>
        <begin position="16"/>
        <end position="215"/>
    </location>
</feature>
<protein>
    <recommendedName>
        <fullName evidence="2">Tyr recombinase domain-containing protein</fullName>
    </recommendedName>
</protein>
<evidence type="ECO:0000259" key="2">
    <source>
        <dbReference type="PROSITE" id="PS51898"/>
    </source>
</evidence>
<evidence type="ECO:0000313" key="4">
    <source>
        <dbReference type="Proteomes" id="UP000321234"/>
    </source>
</evidence>
<dbReference type="AlphaFoldDB" id="A0A5C8ZD66"/>
<gene>
    <name evidence="3" type="ORF">FMM08_13115</name>
</gene>
<dbReference type="RefSeq" id="WP_147926813.1">
    <property type="nucleotide sequence ID" value="NZ_VKAC01000007.1"/>
</dbReference>
<organism evidence="3 4">
    <name type="scientific">Quadrisphaera setariae</name>
    <dbReference type="NCBI Taxonomy" id="2593304"/>
    <lineage>
        <taxon>Bacteria</taxon>
        <taxon>Bacillati</taxon>
        <taxon>Actinomycetota</taxon>
        <taxon>Actinomycetes</taxon>
        <taxon>Kineosporiales</taxon>
        <taxon>Kineosporiaceae</taxon>
        <taxon>Quadrisphaera</taxon>
    </lineage>
</organism>
<name>A0A5C8ZD66_9ACTN</name>
<dbReference type="InterPro" id="IPR011010">
    <property type="entry name" value="DNA_brk_join_enz"/>
</dbReference>
<dbReference type="Gene3D" id="1.10.443.10">
    <property type="entry name" value="Intergrase catalytic core"/>
    <property type="match status" value="1"/>
</dbReference>
<dbReference type="PROSITE" id="PS51898">
    <property type="entry name" value="TYR_RECOMBINASE"/>
    <property type="match status" value="1"/>
</dbReference>
<proteinExistence type="predicted"/>
<keyword evidence="1" id="KW-0233">DNA recombination</keyword>
<keyword evidence="4" id="KW-1185">Reference proteome</keyword>
<dbReference type="GO" id="GO:0015074">
    <property type="term" value="P:DNA integration"/>
    <property type="evidence" value="ECO:0007669"/>
    <property type="project" value="InterPro"/>
</dbReference>
<sequence length="219" mass="23740">MPPLLFDALAACPTTRTWPTVTPATGQRRRSGLRADKPDLIGARDRALLPVGFVGALRRRELTALETDDVAEHPSGLVLSLPRLKTNQTGEHAELVVLPRTGNPDRYPDLALQRWLELAGLTEGPVFRGVTKADRASARYLHPESVTTLVKGALARTGAPTTGHSGHFLRAGFVTYAHLRGSSDRAFAHQTWHRSMASLGGYVRVPHAWTDNAATSSSL</sequence>
<dbReference type="InterPro" id="IPR013762">
    <property type="entry name" value="Integrase-like_cat_sf"/>
</dbReference>
<evidence type="ECO:0000313" key="3">
    <source>
        <dbReference type="EMBL" id="TXR55757.1"/>
    </source>
</evidence>
<dbReference type="GO" id="GO:0003677">
    <property type="term" value="F:DNA binding"/>
    <property type="evidence" value="ECO:0007669"/>
    <property type="project" value="InterPro"/>
</dbReference>
<dbReference type="OrthoDB" id="9815875at2"/>
<dbReference type="InterPro" id="IPR002104">
    <property type="entry name" value="Integrase_catalytic"/>
</dbReference>
<dbReference type="SUPFAM" id="SSF56349">
    <property type="entry name" value="DNA breaking-rejoining enzymes"/>
    <property type="match status" value="1"/>
</dbReference>
<reference evidence="3 4" key="1">
    <citation type="submission" date="2019-07" db="EMBL/GenBank/DDBJ databases">
        <title>Quadrisphaera sp. strain DD2A genome sequencing and assembly.</title>
        <authorList>
            <person name="Kim I."/>
        </authorList>
    </citation>
    <scope>NUCLEOTIDE SEQUENCE [LARGE SCALE GENOMIC DNA]</scope>
    <source>
        <strain evidence="3 4">DD2A</strain>
    </source>
</reference>
<dbReference type="EMBL" id="VKAC01000007">
    <property type="protein sequence ID" value="TXR55757.1"/>
    <property type="molecule type" value="Genomic_DNA"/>
</dbReference>